<protein>
    <recommendedName>
        <fullName evidence="4 10">Nicotinate-nucleotide--dimethylbenzimidazole phosphoribosyltransferase</fullName>
        <shortName evidence="10">NN:DBI PRT</shortName>
        <ecNumber evidence="3 10">2.4.2.21</ecNumber>
    </recommendedName>
    <alternativeName>
        <fullName evidence="8 10">N(1)-alpha-phosphoribosyltransferase</fullName>
    </alternativeName>
</protein>
<evidence type="ECO:0000256" key="4">
    <source>
        <dbReference type="ARBA" id="ARBA00015486"/>
    </source>
</evidence>
<dbReference type="Gene3D" id="1.10.1610.10">
    <property type="match status" value="1"/>
</dbReference>
<keyword evidence="12" id="KW-1185">Reference proteome</keyword>
<evidence type="ECO:0000313" key="12">
    <source>
        <dbReference type="Proteomes" id="UP000076643"/>
    </source>
</evidence>
<dbReference type="Gene3D" id="3.40.50.10210">
    <property type="match status" value="1"/>
</dbReference>
<dbReference type="FunFam" id="3.40.50.10210:FF:000001">
    <property type="entry name" value="Nicotinate-nucleotide--dimethylbenzimidazole phosphoribosyltransferase"/>
    <property type="match status" value="1"/>
</dbReference>
<evidence type="ECO:0000313" key="11">
    <source>
        <dbReference type="EMBL" id="KZN46843.1"/>
    </source>
</evidence>
<dbReference type="RefSeq" id="WP_063364577.1">
    <property type="nucleotide sequence ID" value="NZ_AQHB01000014.1"/>
</dbReference>
<gene>
    <name evidence="10" type="primary">cobT</name>
    <name evidence="11" type="ORF">N475_07485</name>
</gene>
<dbReference type="PATRIC" id="fig|1365250.3.peg.396"/>
<dbReference type="InterPro" id="IPR023195">
    <property type="entry name" value="Nict_dMeBzImd_PRibTrfase_N"/>
</dbReference>
<dbReference type="InterPro" id="IPR003200">
    <property type="entry name" value="Nict_dMeBzImd_PRibTrfase"/>
</dbReference>
<dbReference type="NCBIfam" id="NF000996">
    <property type="entry name" value="PRK00105.1"/>
    <property type="match status" value="1"/>
</dbReference>
<evidence type="ECO:0000256" key="1">
    <source>
        <dbReference type="ARBA" id="ARBA00005049"/>
    </source>
</evidence>
<evidence type="ECO:0000256" key="3">
    <source>
        <dbReference type="ARBA" id="ARBA00011991"/>
    </source>
</evidence>
<comment type="catalytic activity">
    <reaction evidence="9 10">
        <text>5,6-dimethylbenzimidazole + nicotinate beta-D-ribonucleotide = alpha-ribazole 5'-phosphate + nicotinate + H(+)</text>
        <dbReference type="Rhea" id="RHEA:11196"/>
        <dbReference type="ChEBI" id="CHEBI:15378"/>
        <dbReference type="ChEBI" id="CHEBI:15890"/>
        <dbReference type="ChEBI" id="CHEBI:32544"/>
        <dbReference type="ChEBI" id="CHEBI:57502"/>
        <dbReference type="ChEBI" id="CHEBI:57918"/>
        <dbReference type="EC" id="2.4.2.21"/>
    </reaction>
</comment>
<dbReference type="NCBIfam" id="TIGR03160">
    <property type="entry name" value="cobT_DBIPRT"/>
    <property type="match status" value="1"/>
</dbReference>
<dbReference type="PANTHER" id="PTHR43463:SF1">
    <property type="entry name" value="NICOTINATE-NUCLEOTIDE--DIMETHYLBENZIMIDAZOLE PHOSPHORIBOSYLTRANSFERASE"/>
    <property type="match status" value="1"/>
</dbReference>
<keyword evidence="6 10" id="KW-0328">Glycosyltransferase</keyword>
<dbReference type="EMBL" id="AUYB01000024">
    <property type="protein sequence ID" value="KZN46843.1"/>
    <property type="molecule type" value="Genomic_DNA"/>
</dbReference>
<dbReference type="CDD" id="cd02439">
    <property type="entry name" value="DMB-PRT_CobT"/>
    <property type="match status" value="1"/>
</dbReference>
<comment type="pathway">
    <text evidence="1 10">Nucleoside biosynthesis; alpha-ribazole biosynthesis; alpha-ribazole from 5,6-dimethylbenzimidazole: step 1/2.</text>
</comment>
<evidence type="ECO:0000256" key="8">
    <source>
        <dbReference type="ARBA" id="ARBA00030686"/>
    </source>
</evidence>
<dbReference type="EC" id="2.4.2.21" evidence="3 10"/>
<evidence type="ECO:0000256" key="5">
    <source>
        <dbReference type="ARBA" id="ARBA00022573"/>
    </source>
</evidence>
<dbReference type="UniPathway" id="UPA00061">
    <property type="reaction ID" value="UER00516"/>
</dbReference>
<evidence type="ECO:0000256" key="9">
    <source>
        <dbReference type="ARBA" id="ARBA00047340"/>
    </source>
</evidence>
<proteinExistence type="inferred from homology"/>
<evidence type="ECO:0000256" key="10">
    <source>
        <dbReference type="HAMAP-Rule" id="MF_00230"/>
    </source>
</evidence>
<name>A0A162AAU9_9GAMM</name>
<comment type="similarity">
    <text evidence="2 10">Belongs to the CobT family.</text>
</comment>
<feature type="active site" description="Proton acceptor" evidence="10">
    <location>
        <position position="317"/>
    </location>
</feature>
<evidence type="ECO:0000256" key="7">
    <source>
        <dbReference type="ARBA" id="ARBA00022679"/>
    </source>
</evidence>
<dbReference type="Pfam" id="PF02277">
    <property type="entry name" value="DBI_PRT"/>
    <property type="match status" value="1"/>
</dbReference>
<organism evidence="11 12">
    <name type="scientific">Pseudoalteromonas luteoviolacea DSM 6061</name>
    <dbReference type="NCBI Taxonomy" id="1365250"/>
    <lineage>
        <taxon>Bacteria</taxon>
        <taxon>Pseudomonadati</taxon>
        <taxon>Pseudomonadota</taxon>
        <taxon>Gammaproteobacteria</taxon>
        <taxon>Alteromonadales</taxon>
        <taxon>Pseudoalteromonadaceae</taxon>
        <taxon>Pseudoalteromonas</taxon>
    </lineage>
</organism>
<dbReference type="AlphaFoldDB" id="A0A162AAU9"/>
<comment type="function">
    <text evidence="10">Catalyzes the synthesis of alpha-ribazole-5'-phosphate from nicotinate mononucleotide (NAMN) and 5,6-dimethylbenzimidazole (DMB).</text>
</comment>
<dbReference type="SUPFAM" id="SSF52733">
    <property type="entry name" value="Nicotinate mononucleotide:5,6-dimethylbenzimidazole phosphoribosyltransferase (CobT)"/>
    <property type="match status" value="1"/>
</dbReference>
<evidence type="ECO:0000256" key="6">
    <source>
        <dbReference type="ARBA" id="ARBA00022676"/>
    </source>
</evidence>
<dbReference type="HAMAP" id="MF_00230">
    <property type="entry name" value="CobT"/>
    <property type="match status" value="1"/>
</dbReference>
<keyword evidence="7 10" id="KW-0808">Transferase</keyword>
<sequence length="351" mass="37184">MIQTLDLKHCLRIRQKLDMKTKPLGSLGKLETLANQLVLILSQGMSDEELEKAKFTIINPSISVFAGDHGIAGEGVSIAPSEVTGQMVANFAQGGAAICVLARQFGWRLNVVDCGILVPSNNTSVINCRLGESTAAFHQQAAMTHDQLDKGLANAGELVQRELSQGCNLFAFGEMGIGNTTSAAAIFSALSGVTPELAVGKGTGVSDEVVDKKRLLVEQALNLHQLSSNKPLEVLQCLGGFEIVHIVGAMLAVASAKKIIVVDGFIATAAAMVAIKIAPSSKDYMVFAHCSNEQGHQKMLEWLGVDPLLHLEMRLGEGSGAALALPIIHSALAIYNDMASFEEAEVTQVVK</sequence>
<dbReference type="PANTHER" id="PTHR43463">
    <property type="entry name" value="NICOTINATE-NUCLEOTIDE--DIMETHYLBENZIMIDAZOLE PHOSPHORIBOSYLTRANSFERASE"/>
    <property type="match status" value="1"/>
</dbReference>
<dbReference type="Proteomes" id="UP000076643">
    <property type="component" value="Unassembled WGS sequence"/>
</dbReference>
<dbReference type="InterPro" id="IPR036087">
    <property type="entry name" value="Nict_dMeBzImd_PRibTrfase_sf"/>
</dbReference>
<dbReference type="GO" id="GO:0009236">
    <property type="term" value="P:cobalamin biosynthetic process"/>
    <property type="evidence" value="ECO:0007669"/>
    <property type="project" value="UniProtKB-UniRule"/>
</dbReference>
<comment type="caution">
    <text evidence="11">The sequence shown here is derived from an EMBL/GenBank/DDBJ whole genome shotgun (WGS) entry which is preliminary data.</text>
</comment>
<reference evidence="11 12" key="1">
    <citation type="submission" date="2013-07" db="EMBL/GenBank/DDBJ databases">
        <title>Comparative Genomic and Metabolomic Analysis of Twelve Strains of Pseudoalteromonas luteoviolacea.</title>
        <authorList>
            <person name="Vynne N.G."/>
            <person name="Mansson M."/>
            <person name="Gram L."/>
        </authorList>
    </citation>
    <scope>NUCLEOTIDE SEQUENCE [LARGE SCALE GENOMIC DNA]</scope>
    <source>
        <strain evidence="11 12">DSM 6061</strain>
    </source>
</reference>
<accession>A0A162AAU9</accession>
<dbReference type="InterPro" id="IPR017846">
    <property type="entry name" value="Nict_dMeBzImd_PRibTrfase_bact"/>
</dbReference>
<dbReference type="GO" id="GO:0008939">
    <property type="term" value="F:nicotinate-nucleotide-dimethylbenzimidazole phosphoribosyltransferase activity"/>
    <property type="evidence" value="ECO:0007669"/>
    <property type="project" value="UniProtKB-UniRule"/>
</dbReference>
<evidence type="ECO:0000256" key="2">
    <source>
        <dbReference type="ARBA" id="ARBA00007110"/>
    </source>
</evidence>
<keyword evidence="5 10" id="KW-0169">Cobalamin biosynthesis</keyword>